<keyword evidence="1" id="KW-1133">Transmembrane helix</keyword>
<evidence type="ECO:0000256" key="1">
    <source>
        <dbReference type="SAM" id="Phobius"/>
    </source>
</evidence>
<keyword evidence="1" id="KW-0472">Membrane</keyword>
<evidence type="ECO:0000313" key="3">
    <source>
        <dbReference type="Proteomes" id="UP000242502"/>
    </source>
</evidence>
<feature type="transmembrane region" description="Helical" evidence="1">
    <location>
        <begin position="113"/>
        <end position="133"/>
    </location>
</feature>
<dbReference type="STRING" id="62101.AB835_06745"/>
<feature type="transmembrane region" description="Helical" evidence="1">
    <location>
        <begin position="18"/>
        <end position="37"/>
    </location>
</feature>
<accession>A0A1D2QQH6</accession>
<dbReference type="EMBL" id="MDLC01000019">
    <property type="protein sequence ID" value="ODS23836.1"/>
    <property type="molecule type" value="Genomic_DNA"/>
</dbReference>
<feature type="transmembrane region" description="Helical" evidence="1">
    <location>
        <begin position="217"/>
        <end position="238"/>
    </location>
</feature>
<gene>
    <name evidence="2" type="ORF">AB835_06745</name>
</gene>
<sequence length="277" mass="31865">MYQRLNVYFKEMFPLQRFIPYAAITFLGLYFSTQAVLGVDVFIIGYPTVIGFITLFPLSLLMRIFDEFKDLEVDRVLFPHRAVARGAVHTSDLKWLGICLVILMIILNISLDWVIMFFIAALAFGFLTFKWFFIKDILSHNLLLALVTHQPMGLLVNAYVAAIAMFVTANALGTFDTWVAAVVFAYFFPVTAWEIARKIRAPEQETEYVTYSKILGPRFACCLPLLFTSLSGILLLLINARLHLALWATLVDWSDFTHLYLHLPAFYCHLNTRDQYY</sequence>
<proteinExistence type="predicted"/>
<feature type="transmembrane region" description="Helical" evidence="1">
    <location>
        <begin position="43"/>
        <end position="65"/>
    </location>
</feature>
<keyword evidence="1" id="KW-0812">Transmembrane</keyword>
<organism evidence="2 3">
    <name type="scientific">Candidatus Endobugula sertula</name>
    <name type="common">Bugula neritina bacterial symbiont</name>
    <dbReference type="NCBI Taxonomy" id="62101"/>
    <lineage>
        <taxon>Bacteria</taxon>
        <taxon>Pseudomonadati</taxon>
        <taxon>Pseudomonadota</taxon>
        <taxon>Gammaproteobacteria</taxon>
        <taxon>Cellvibrionales</taxon>
        <taxon>Cellvibrionaceae</taxon>
        <taxon>Candidatus Endobugula</taxon>
    </lineage>
</organism>
<protein>
    <recommendedName>
        <fullName evidence="4">Prenyltransferase</fullName>
    </recommendedName>
</protein>
<dbReference type="AlphaFoldDB" id="A0A1D2QQH6"/>
<feature type="transmembrane region" description="Helical" evidence="1">
    <location>
        <begin position="178"/>
        <end position="196"/>
    </location>
</feature>
<evidence type="ECO:0008006" key="4">
    <source>
        <dbReference type="Google" id="ProtNLM"/>
    </source>
</evidence>
<name>A0A1D2QQH6_9GAMM</name>
<evidence type="ECO:0000313" key="2">
    <source>
        <dbReference type="EMBL" id="ODS23836.1"/>
    </source>
</evidence>
<comment type="caution">
    <text evidence="2">The sequence shown here is derived from an EMBL/GenBank/DDBJ whole genome shotgun (WGS) entry which is preliminary data.</text>
</comment>
<feature type="transmembrane region" description="Helical" evidence="1">
    <location>
        <begin position="86"/>
        <end position="107"/>
    </location>
</feature>
<reference evidence="2 3" key="1">
    <citation type="journal article" date="2016" name="Appl. Environ. Microbiol.">
        <title>Lack of Overt Genome Reduction in the Bryostatin-Producing Bryozoan Symbiont "Candidatus Endobugula sertula".</title>
        <authorList>
            <person name="Miller I.J."/>
            <person name="Vanee N."/>
            <person name="Fong S.S."/>
            <person name="Lim-Fong G.E."/>
            <person name="Kwan J.C."/>
        </authorList>
    </citation>
    <scope>NUCLEOTIDE SEQUENCE [LARGE SCALE GENOMIC DNA]</scope>
    <source>
        <strain evidence="2">AB1-4</strain>
    </source>
</reference>
<dbReference type="Proteomes" id="UP000242502">
    <property type="component" value="Unassembled WGS sequence"/>
</dbReference>